<accession>A0ACB8DXJ3</accession>
<reference evidence="1" key="1">
    <citation type="submission" date="2020-05" db="EMBL/GenBank/DDBJ databases">
        <title>Large-scale comparative analyses of tick genomes elucidate their genetic diversity and vector capacities.</title>
        <authorList>
            <person name="Jia N."/>
            <person name="Wang J."/>
            <person name="Shi W."/>
            <person name="Du L."/>
            <person name="Sun Y."/>
            <person name="Zhan W."/>
            <person name="Jiang J."/>
            <person name="Wang Q."/>
            <person name="Zhang B."/>
            <person name="Ji P."/>
            <person name="Sakyi L.B."/>
            <person name="Cui X."/>
            <person name="Yuan T."/>
            <person name="Jiang B."/>
            <person name="Yang W."/>
            <person name="Lam T.T.-Y."/>
            <person name="Chang Q."/>
            <person name="Ding S."/>
            <person name="Wang X."/>
            <person name="Zhu J."/>
            <person name="Ruan X."/>
            <person name="Zhao L."/>
            <person name="Wei J."/>
            <person name="Que T."/>
            <person name="Du C."/>
            <person name="Cheng J."/>
            <person name="Dai P."/>
            <person name="Han X."/>
            <person name="Huang E."/>
            <person name="Gao Y."/>
            <person name="Liu J."/>
            <person name="Shao H."/>
            <person name="Ye R."/>
            <person name="Li L."/>
            <person name="Wei W."/>
            <person name="Wang X."/>
            <person name="Wang C."/>
            <person name="Yang T."/>
            <person name="Huo Q."/>
            <person name="Li W."/>
            <person name="Guo W."/>
            <person name="Chen H."/>
            <person name="Zhou L."/>
            <person name="Ni X."/>
            <person name="Tian J."/>
            <person name="Zhou Y."/>
            <person name="Sheng Y."/>
            <person name="Liu T."/>
            <person name="Pan Y."/>
            <person name="Xia L."/>
            <person name="Li J."/>
            <person name="Zhao F."/>
            <person name="Cao W."/>
        </authorList>
    </citation>
    <scope>NUCLEOTIDE SEQUENCE</scope>
    <source>
        <strain evidence="1">Dsil-2018</strain>
    </source>
</reference>
<sequence length="434" mass="48109">MSRHFEYVKSRHEQDVEAAKDQLEAELQRLAVDYEACRKANEALSDVIGNVVGKINDLVASPALLGGTQEGGPNADPVLHYLEAERKLWDFINKDTYFAVPLQAQGATVNCAPLEDDQEVQRLVAAVLDKGADFRASSREQCCAELVGLLTEDYAAVEAVKPWSACEPRYDQRRPTQVDRVLFNVTCSALPRLIEDSTREWLSEVGDDEDHDETSQAASLAKDLARYARLAAVLDVEEACCASDILDLRAEFGKRAAVVRTLLAQQQRLRRVQEYCEQRGKLVGKVTRSVSDLRDHLASRVKQCKSLIALGDAKPQQEAAAECPEGESAADDGAALDKRCAELTTAAALKLRVIEEMERKRKSISELADRLEADLAATCQGSVDTWCDGVRAGTRRNVELHFISALFVEFQTDPDRFLRRMRAALNPDHPAPEQ</sequence>
<dbReference type="EMBL" id="CM023470">
    <property type="protein sequence ID" value="KAH7979247.1"/>
    <property type="molecule type" value="Genomic_DNA"/>
</dbReference>
<protein>
    <submittedName>
        <fullName evidence="1">Uncharacterized protein</fullName>
    </submittedName>
</protein>
<dbReference type="Proteomes" id="UP000821865">
    <property type="component" value="Chromosome 1"/>
</dbReference>
<evidence type="ECO:0000313" key="1">
    <source>
        <dbReference type="EMBL" id="KAH7979247.1"/>
    </source>
</evidence>
<gene>
    <name evidence="1" type="ORF">HPB49_008813</name>
</gene>
<name>A0ACB8DXJ3_DERSI</name>
<evidence type="ECO:0000313" key="2">
    <source>
        <dbReference type="Proteomes" id="UP000821865"/>
    </source>
</evidence>
<organism evidence="1 2">
    <name type="scientific">Dermacentor silvarum</name>
    <name type="common">Tick</name>
    <dbReference type="NCBI Taxonomy" id="543639"/>
    <lineage>
        <taxon>Eukaryota</taxon>
        <taxon>Metazoa</taxon>
        <taxon>Ecdysozoa</taxon>
        <taxon>Arthropoda</taxon>
        <taxon>Chelicerata</taxon>
        <taxon>Arachnida</taxon>
        <taxon>Acari</taxon>
        <taxon>Parasitiformes</taxon>
        <taxon>Ixodida</taxon>
        <taxon>Ixodoidea</taxon>
        <taxon>Ixodidae</taxon>
        <taxon>Rhipicephalinae</taxon>
        <taxon>Dermacentor</taxon>
    </lineage>
</organism>
<proteinExistence type="predicted"/>
<comment type="caution">
    <text evidence="1">The sequence shown here is derived from an EMBL/GenBank/DDBJ whole genome shotgun (WGS) entry which is preliminary data.</text>
</comment>
<keyword evidence="2" id="KW-1185">Reference proteome</keyword>